<comment type="catalytic activity">
    <reaction evidence="8">
        <text>a 6-O-methyl-2'-deoxyguanosine in DNA + L-cysteinyl-[protein] = S-methyl-L-cysteinyl-[protein] + a 2'-deoxyguanosine in DNA</text>
        <dbReference type="Rhea" id="RHEA:24000"/>
        <dbReference type="Rhea" id="RHEA-COMP:10131"/>
        <dbReference type="Rhea" id="RHEA-COMP:10132"/>
        <dbReference type="Rhea" id="RHEA-COMP:11367"/>
        <dbReference type="Rhea" id="RHEA-COMP:11368"/>
        <dbReference type="ChEBI" id="CHEBI:29950"/>
        <dbReference type="ChEBI" id="CHEBI:82612"/>
        <dbReference type="ChEBI" id="CHEBI:85445"/>
        <dbReference type="ChEBI" id="CHEBI:85448"/>
        <dbReference type="EC" id="2.1.1.63"/>
    </reaction>
</comment>
<proteinExistence type="inferred from homology"/>
<evidence type="ECO:0000313" key="11">
    <source>
        <dbReference type="Proteomes" id="UP000317778"/>
    </source>
</evidence>
<dbReference type="InterPro" id="IPR014048">
    <property type="entry name" value="MethylDNA_cys_MeTrfase_DNA-bd"/>
</dbReference>
<feature type="domain" description="Methylated-DNA-[protein]-cysteine S-methyltransferase DNA binding" evidence="9">
    <location>
        <begin position="72"/>
        <end position="151"/>
    </location>
</feature>
<protein>
    <recommendedName>
        <fullName evidence="3">methylated-DNA--[protein]-cysteine S-methyltransferase</fullName>
        <ecNumber evidence="3">2.1.1.63</ecNumber>
    </recommendedName>
</protein>
<dbReference type="FunFam" id="1.10.10.10:FF:000214">
    <property type="entry name" value="Methylated-DNA--protein-cysteine methyltransferase"/>
    <property type="match status" value="1"/>
</dbReference>
<gene>
    <name evidence="10" type="ORF">CEE36_02610</name>
</gene>
<dbReference type="InterPro" id="IPR036217">
    <property type="entry name" value="MethylDNA_cys_MeTrfase_DNAb"/>
</dbReference>
<dbReference type="EMBL" id="NJBO01000002">
    <property type="protein sequence ID" value="TKJ44029.1"/>
    <property type="molecule type" value="Genomic_DNA"/>
</dbReference>
<dbReference type="GO" id="GO:0032259">
    <property type="term" value="P:methylation"/>
    <property type="evidence" value="ECO:0007669"/>
    <property type="project" value="UniProtKB-KW"/>
</dbReference>
<evidence type="ECO:0000256" key="2">
    <source>
        <dbReference type="ARBA" id="ARBA00008711"/>
    </source>
</evidence>
<keyword evidence="4 10" id="KW-0489">Methyltransferase</keyword>
<evidence type="ECO:0000259" key="9">
    <source>
        <dbReference type="Pfam" id="PF01035"/>
    </source>
</evidence>
<name>A0A532VA09_UNCT6</name>
<evidence type="ECO:0000313" key="10">
    <source>
        <dbReference type="EMBL" id="TKJ44029.1"/>
    </source>
</evidence>
<dbReference type="Pfam" id="PF01035">
    <property type="entry name" value="DNA_binding_1"/>
    <property type="match status" value="1"/>
</dbReference>
<comment type="similarity">
    <text evidence="2">Belongs to the MGMT family.</text>
</comment>
<comment type="catalytic activity">
    <reaction evidence="1">
        <text>a 4-O-methyl-thymidine in DNA + L-cysteinyl-[protein] = a thymidine in DNA + S-methyl-L-cysteinyl-[protein]</text>
        <dbReference type="Rhea" id="RHEA:53428"/>
        <dbReference type="Rhea" id="RHEA-COMP:10131"/>
        <dbReference type="Rhea" id="RHEA-COMP:10132"/>
        <dbReference type="Rhea" id="RHEA-COMP:13555"/>
        <dbReference type="Rhea" id="RHEA-COMP:13556"/>
        <dbReference type="ChEBI" id="CHEBI:29950"/>
        <dbReference type="ChEBI" id="CHEBI:82612"/>
        <dbReference type="ChEBI" id="CHEBI:137386"/>
        <dbReference type="ChEBI" id="CHEBI:137387"/>
        <dbReference type="EC" id="2.1.1.63"/>
    </reaction>
</comment>
<dbReference type="NCBIfam" id="TIGR00589">
    <property type="entry name" value="ogt"/>
    <property type="match status" value="1"/>
</dbReference>
<dbReference type="Gene3D" id="1.10.10.10">
    <property type="entry name" value="Winged helix-like DNA-binding domain superfamily/Winged helix DNA-binding domain"/>
    <property type="match status" value="1"/>
</dbReference>
<reference evidence="10 11" key="1">
    <citation type="submission" date="2017-06" db="EMBL/GenBank/DDBJ databases">
        <title>Novel microbial phyla capable of carbon fixation and sulfur reduction in deep-sea sediments.</title>
        <authorList>
            <person name="Huang J."/>
            <person name="Baker B."/>
            <person name="Wang Y."/>
        </authorList>
    </citation>
    <scope>NUCLEOTIDE SEQUENCE [LARGE SCALE GENOMIC DNA]</scope>
    <source>
        <strain evidence="10">B3_TA06</strain>
    </source>
</reference>
<comment type="caution">
    <text evidence="10">The sequence shown here is derived from an EMBL/GenBank/DDBJ whole genome shotgun (WGS) entry which is preliminary data.</text>
</comment>
<dbReference type="AlphaFoldDB" id="A0A532VA09"/>
<dbReference type="GO" id="GO:0003908">
    <property type="term" value="F:methylated-DNA-[protein]-cysteine S-methyltransferase activity"/>
    <property type="evidence" value="ECO:0007669"/>
    <property type="project" value="UniProtKB-EC"/>
</dbReference>
<keyword evidence="5 10" id="KW-0808">Transferase</keyword>
<dbReference type="GO" id="GO:0006281">
    <property type="term" value="P:DNA repair"/>
    <property type="evidence" value="ECO:0007669"/>
    <property type="project" value="UniProtKB-KW"/>
</dbReference>
<dbReference type="PROSITE" id="PS00374">
    <property type="entry name" value="MGMT"/>
    <property type="match status" value="1"/>
</dbReference>
<keyword evidence="6" id="KW-0227">DNA damage</keyword>
<sequence>MQTFLFTSGTLRVAVRWKDGKAHEILINPARPGISNENPPPEVERFFAQLGDYLAGKEVSFSLPINWERLTPFARKVSKALARTRCGQMLSYAELARRAGNPKAARAVGRVMARNPFPLVIPCHRVIGSNGSLTGFGGGLGLKARLLELEKGMISSR</sequence>
<evidence type="ECO:0000256" key="5">
    <source>
        <dbReference type="ARBA" id="ARBA00022679"/>
    </source>
</evidence>
<evidence type="ECO:0000256" key="3">
    <source>
        <dbReference type="ARBA" id="ARBA00011918"/>
    </source>
</evidence>
<accession>A0A532VA09</accession>
<evidence type="ECO:0000256" key="1">
    <source>
        <dbReference type="ARBA" id="ARBA00001286"/>
    </source>
</evidence>
<evidence type="ECO:0000256" key="7">
    <source>
        <dbReference type="ARBA" id="ARBA00023204"/>
    </source>
</evidence>
<evidence type="ECO:0000256" key="8">
    <source>
        <dbReference type="ARBA" id="ARBA00049348"/>
    </source>
</evidence>
<organism evidence="10 11">
    <name type="scientific">candidate division TA06 bacterium B3_TA06</name>
    <dbReference type="NCBI Taxonomy" id="2012487"/>
    <lineage>
        <taxon>Bacteria</taxon>
        <taxon>Bacteria division TA06</taxon>
    </lineage>
</organism>
<dbReference type="PANTHER" id="PTHR10815:SF5">
    <property type="entry name" value="METHYLATED-DNA--PROTEIN-CYSTEINE METHYLTRANSFERASE"/>
    <property type="match status" value="1"/>
</dbReference>
<evidence type="ECO:0000256" key="4">
    <source>
        <dbReference type="ARBA" id="ARBA00022603"/>
    </source>
</evidence>
<dbReference type="InterPro" id="IPR001497">
    <property type="entry name" value="MethylDNA_cys_MeTrfase_AS"/>
</dbReference>
<evidence type="ECO:0000256" key="6">
    <source>
        <dbReference type="ARBA" id="ARBA00022763"/>
    </source>
</evidence>
<keyword evidence="7" id="KW-0234">DNA repair</keyword>
<dbReference type="Proteomes" id="UP000317778">
    <property type="component" value="Unassembled WGS sequence"/>
</dbReference>
<dbReference type="CDD" id="cd06445">
    <property type="entry name" value="ATase"/>
    <property type="match status" value="1"/>
</dbReference>
<dbReference type="InterPro" id="IPR036388">
    <property type="entry name" value="WH-like_DNA-bd_sf"/>
</dbReference>
<dbReference type="PANTHER" id="PTHR10815">
    <property type="entry name" value="METHYLATED-DNA--PROTEIN-CYSTEINE METHYLTRANSFERASE"/>
    <property type="match status" value="1"/>
</dbReference>
<dbReference type="SUPFAM" id="SSF46767">
    <property type="entry name" value="Methylated DNA-protein cysteine methyltransferase, C-terminal domain"/>
    <property type="match status" value="1"/>
</dbReference>
<dbReference type="EC" id="2.1.1.63" evidence="3"/>